<keyword evidence="2" id="KW-1185">Reference proteome</keyword>
<sequence length="112" mass="12999">MTREEQAKAFTQLHEHLQSLIGKQLQIAEFITDREYDRHGTSSIYFTLTVKEINWRFSGFRLRIEGNNEELYEISPSISELKIEADTIEVVETLGISTINTPLKRKTSIKII</sequence>
<comment type="caution">
    <text evidence="1">The sequence shown here is derived from an EMBL/GenBank/DDBJ whole genome shotgun (WGS) entry which is preliminary data.</text>
</comment>
<dbReference type="RefSeq" id="WP_302039972.1">
    <property type="nucleotide sequence ID" value="NZ_JAUKPO010000016.1"/>
</dbReference>
<reference evidence="1" key="1">
    <citation type="submission" date="2023-07" db="EMBL/GenBank/DDBJ databases">
        <title>The genome sequence of Rhodocytophaga aerolata KACC 12507.</title>
        <authorList>
            <person name="Zhang X."/>
        </authorList>
    </citation>
    <scope>NUCLEOTIDE SEQUENCE</scope>
    <source>
        <strain evidence="1">KACC 12507</strain>
    </source>
</reference>
<organism evidence="1 2">
    <name type="scientific">Rhodocytophaga aerolata</name>
    <dbReference type="NCBI Taxonomy" id="455078"/>
    <lineage>
        <taxon>Bacteria</taxon>
        <taxon>Pseudomonadati</taxon>
        <taxon>Bacteroidota</taxon>
        <taxon>Cytophagia</taxon>
        <taxon>Cytophagales</taxon>
        <taxon>Rhodocytophagaceae</taxon>
        <taxon>Rhodocytophaga</taxon>
    </lineage>
</organism>
<gene>
    <name evidence="1" type="ORF">Q0590_23040</name>
</gene>
<evidence type="ECO:0000313" key="1">
    <source>
        <dbReference type="EMBL" id="MDO1449171.1"/>
    </source>
</evidence>
<dbReference type="EMBL" id="JAUKPO010000016">
    <property type="protein sequence ID" value="MDO1449171.1"/>
    <property type="molecule type" value="Genomic_DNA"/>
</dbReference>
<name>A0ABT8RBV4_9BACT</name>
<protein>
    <submittedName>
        <fullName evidence="1">Uncharacterized protein</fullName>
    </submittedName>
</protein>
<evidence type="ECO:0000313" key="2">
    <source>
        <dbReference type="Proteomes" id="UP001168528"/>
    </source>
</evidence>
<proteinExistence type="predicted"/>
<dbReference type="Proteomes" id="UP001168528">
    <property type="component" value="Unassembled WGS sequence"/>
</dbReference>
<accession>A0ABT8RBV4</accession>